<evidence type="ECO:0000256" key="3">
    <source>
        <dbReference type="ARBA" id="ARBA00023125"/>
    </source>
</evidence>
<reference evidence="7" key="1">
    <citation type="submission" date="2017-09" db="EMBL/GenBank/DDBJ databases">
        <title>Depth-based differentiation of microbial function through sediment-hosted aquifers and enrichment of novel symbionts in the deep terrestrial subsurface.</title>
        <authorList>
            <person name="Probst A.J."/>
            <person name="Ladd B."/>
            <person name="Jarett J.K."/>
            <person name="Geller-Mcgrath D.E."/>
            <person name="Sieber C.M.K."/>
            <person name="Emerson J.B."/>
            <person name="Anantharaman K."/>
            <person name="Thomas B.C."/>
            <person name="Malmstrom R."/>
            <person name="Stieglmeier M."/>
            <person name="Klingl A."/>
            <person name="Woyke T."/>
            <person name="Ryan C.M."/>
            <person name="Banfield J.F."/>
        </authorList>
    </citation>
    <scope>NUCLEOTIDE SEQUENCE [LARGE SCALE GENOMIC DNA]</scope>
</reference>
<dbReference type="InterPro" id="IPR013325">
    <property type="entry name" value="RNA_pol_sigma_r2"/>
</dbReference>
<dbReference type="PANTHER" id="PTHR30603:SF47">
    <property type="entry name" value="RNA POLYMERASE SIGMA FACTOR SIGD, CHLOROPLASTIC"/>
    <property type="match status" value="1"/>
</dbReference>
<name>A0A2M8KTG2_9BACT</name>
<evidence type="ECO:0000256" key="2">
    <source>
        <dbReference type="ARBA" id="ARBA00023082"/>
    </source>
</evidence>
<dbReference type="SUPFAM" id="SSF88659">
    <property type="entry name" value="Sigma3 and sigma4 domains of RNA polymerase sigma factors"/>
    <property type="match status" value="2"/>
</dbReference>
<dbReference type="InterPro" id="IPR007630">
    <property type="entry name" value="RNA_pol_sigma70_r4"/>
</dbReference>
<keyword evidence="3" id="KW-0238">DNA-binding</keyword>
<dbReference type="Gene3D" id="1.10.601.10">
    <property type="entry name" value="RNA Polymerase Primary Sigma Factor"/>
    <property type="match status" value="2"/>
</dbReference>
<dbReference type="FunFam" id="1.10.601.10:FF:000001">
    <property type="entry name" value="RNA polymerase sigma factor SigA"/>
    <property type="match status" value="1"/>
</dbReference>
<dbReference type="InterPro" id="IPR036388">
    <property type="entry name" value="WH-like_DNA-bd_sf"/>
</dbReference>
<dbReference type="InterPro" id="IPR007627">
    <property type="entry name" value="RNA_pol_sigma70_r2"/>
</dbReference>
<dbReference type="Proteomes" id="UP000229554">
    <property type="component" value="Unassembled WGS sequence"/>
</dbReference>
<dbReference type="InterPro" id="IPR009042">
    <property type="entry name" value="RNA_pol_sigma70_r1_2"/>
</dbReference>
<dbReference type="PRINTS" id="PR00046">
    <property type="entry name" value="SIGMA70FCT"/>
</dbReference>
<dbReference type="EMBL" id="PFED01000033">
    <property type="protein sequence ID" value="PJE63207.1"/>
    <property type="molecule type" value="Genomic_DNA"/>
</dbReference>
<keyword evidence="1" id="KW-0805">Transcription regulation</keyword>
<dbReference type="Pfam" id="PF04542">
    <property type="entry name" value="Sigma70_r2"/>
    <property type="match status" value="1"/>
</dbReference>
<sequence>MPKKIESTKIAQFPKQIQKIVKEADDTGFIILDDILSVYKFPEKKVEELDILFDYLLTHKIDVFENVSTREEKEANKTTEEIERELENMISLNKGESLDPIKMYLKEIGMHKLLTFAEEISLAKGYEKGEEESRERLIVSNLRLVVSVAKKHIGRGLSFLDLIQEGNQGLMKAVEKYDWRRGYKFSTYATWWIRQAITRAIADQSRTIRIPVHMVENINKLYKAQRKLMQQFNRTPSIDELSEELVMSKDDVKNLFKISQRTTSLSTAINDEEDATLEDFIKDPNQSSIYDNVSNKFIKEYLFEVLDTLTPRERRVLVLRYGLEDGKPRTLEEVGRQFNVTRERIRQIEAKAVRKLKHPSRAKKLKDLL</sequence>
<comment type="caution">
    <text evidence="6">The sequence shown here is derived from an EMBL/GenBank/DDBJ whole genome shotgun (WGS) entry which is preliminary data.</text>
</comment>
<dbReference type="PROSITE" id="PS00716">
    <property type="entry name" value="SIGMA70_2"/>
    <property type="match status" value="1"/>
</dbReference>
<evidence type="ECO:0000313" key="6">
    <source>
        <dbReference type="EMBL" id="PJE63207.1"/>
    </source>
</evidence>
<keyword evidence="4" id="KW-0804">Transcription</keyword>
<dbReference type="Pfam" id="PF04545">
    <property type="entry name" value="Sigma70_r4"/>
    <property type="match status" value="1"/>
</dbReference>
<dbReference type="AlphaFoldDB" id="A0A2M8KTG2"/>
<dbReference type="InterPro" id="IPR013324">
    <property type="entry name" value="RNA_pol_sigma_r3/r4-like"/>
</dbReference>
<protein>
    <submittedName>
        <fullName evidence="6">RNA polymerase subunit sigma</fullName>
    </submittedName>
</protein>
<gene>
    <name evidence="6" type="ORF">COU88_00775</name>
</gene>
<evidence type="ECO:0000256" key="4">
    <source>
        <dbReference type="ARBA" id="ARBA00023163"/>
    </source>
</evidence>
<keyword evidence="2" id="KW-0731">Sigma factor</keyword>
<dbReference type="GO" id="GO:0006352">
    <property type="term" value="P:DNA-templated transcription initiation"/>
    <property type="evidence" value="ECO:0007669"/>
    <property type="project" value="InterPro"/>
</dbReference>
<accession>A0A2M8KTG2</accession>
<dbReference type="Pfam" id="PF00140">
    <property type="entry name" value="Sigma70_r1_2"/>
    <property type="match status" value="1"/>
</dbReference>
<dbReference type="Gene3D" id="1.10.10.10">
    <property type="entry name" value="Winged helix-like DNA-binding domain superfamily/Winged helix DNA-binding domain"/>
    <property type="match status" value="2"/>
</dbReference>
<dbReference type="Pfam" id="PF04539">
    <property type="entry name" value="Sigma70_r3"/>
    <property type="match status" value="1"/>
</dbReference>
<evidence type="ECO:0000259" key="5">
    <source>
        <dbReference type="PROSITE" id="PS00716"/>
    </source>
</evidence>
<evidence type="ECO:0000313" key="7">
    <source>
        <dbReference type="Proteomes" id="UP000229554"/>
    </source>
</evidence>
<dbReference type="InterPro" id="IPR014284">
    <property type="entry name" value="RNA_pol_sigma-70_dom"/>
</dbReference>
<dbReference type="InterPro" id="IPR000943">
    <property type="entry name" value="RNA_pol_sigma70"/>
</dbReference>
<dbReference type="NCBIfam" id="TIGR02937">
    <property type="entry name" value="sigma70-ECF"/>
    <property type="match status" value="1"/>
</dbReference>
<dbReference type="InterPro" id="IPR007624">
    <property type="entry name" value="RNA_pol_sigma70_r3"/>
</dbReference>
<dbReference type="SUPFAM" id="SSF88946">
    <property type="entry name" value="Sigma2 domain of RNA polymerase sigma factors"/>
    <property type="match status" value="1"/>
</dbReference>
<dbReference type="CDD" id="cd06171">
    <property type="entry name" value="Sigma70_r4"/>
    <property type="match status" value="1"/>
</dbReference>
<evidence type="ECO:0000256" key="1">
    <source>
        <dbReference type="ARBA" id="ARBA00023015"/>
    </source>
</evidence>
<organism evidence="6 7">
    <name type="scientific">Candidatus Roizmanbacteria bacterium CG10_big_fil_rev_8_21_14_0_10_39_6</name>
    <dbReference type="NCBI Taxonomy" id="1974853"/>
    <lineage>
        <taxon>Bacteria</taxon>
        <taxon>Candidatus Roizmaniibacteriota</taxon>
    </lineage>
</organism>
<feature type="domain" description="RNA polymerase sigma-70" evidence="5">
    <location>
        <begin position="330"/>
        <end position="356"/>
    </location>
</feature>
<dbReference type="GO" id="GO:0003677">
    <property type="term" value="F:DNA binding"/>
    <property type="evidence" value="ECO:0007669"/>
    <property type="project" value="UniProtKB-KW"/>
</dbReference>
<proteinExistence type="predicted"/>
<dbReference type="InterPro" id="IPR050239">
    <property type="entry name" value="Sigma-70_RNA_pol_init_factors"/>
</dbReference>
<dbReference type="GO" id="GO:0016987">
    <property type="term" value="F:sigma factor activity"/>
    <property type="evidence" value="ECO:0007669"/>
    <property type="project" value="UniProtKB-KW"/>
</dbReference>
<dbReference type="PANTHER" id="PTHR30603">
    <property type="entry name" value="RNA POLYMERASE SIGMA FACTOR RPO"/>
    <property type="match status" value="1"/>
</dbReference>